<dbReference type="InterPro" id="IPR010934">
    <property type="entry name" value="NADH_DH_su5_C"/>
</dbReference>
<feature type="transmembrane region" description="Helical" evidence="16">
    <location>
        <begin position="164"/>
        <end position="186"/>
    </location>
</feature>
<evidence type="ECO:0000256" key="7">
    <source>
        <dbReference type="ARBA" id="ARBA00022792"/>
    </source>
</evidence>
<name>A0A1B2G3B4_9GAST</name>
<evidence type="ECO:0000256" key="5">
    <source>
        <dbReference type="ARBA" id="ARBA00022660"/>
    </source>
</evidence>
<evidence type="ECO:0000313" key="20">
    <source>
        <dbReference type="EMBL" id="ANZ03376.1"/>
    </source>
</evidence>
<keyword evidence="10 16" id="KW-1133">Transmembrane helix</keyword>
<keyword evidence="7" id="KW-0999">Mitochondrion inner membrane</keyword>
<feature type="transmembrane region" description="Helical" evidence="16">
    <location>
        <begin position="88"/>
        <end position="104"/>
    </location>
</feature>
<feature type="transmembrane region" description="Helical" evidence="16">
    <location>
        <begin position="55"/>
        <end position="76"/>
    </location>
</feature>
<evidence type="ECO:0000259" key="17">
    <source>
        <dbReference type="Pfam" id="PF00361"/>
    </source>
</evidence>
<feature type="transmembrane region" description="Helical" evidence="16">
    <location>
        <begin position="12"/>
        <end position="35"/>
    </location>
</feature>
<dbReference type="InterPro" id="IPR001516">
    <property type="entry name" value="Proton_antipo_N"/>
</dbReference>
<keyword evidence="6 16" id="KW-0812">Transmembrane</keyword>
<feature type="transmembrane region" description="Helical" evidence="16">
    <location>
        <begin position="136"/>
        <end position="158"/>
    </location>
</feature>
<dbReference type="GO" id="GO:0003954">
    <property type="term" value="F:NADH dehydrogenase activity"/>
    <property type="evidence" value="ECO:0007669"/>
    <property type="project" value="TreeGrafter"/>
</dbReference>
<dbReference type="PRINTS" id="PR01434">
    <property type="entry name" value="NADHDHGNASE5"/>
</dbReference>
<keyword evidence="5" id="KW-0679">Respiratory chain</keyword>
<dbReference type="GO" id="GO:0008137">
    <property type="term" value="F:NADH dehydrogenase (ubiquinone) activity"/>
    <property type="evidence" value="ECO:0007669"/>
    <property type="project" value="UniProtKB-EC"/>
</dbReference>
<feature type="transmembrane region" description="Helical" evidence="16">
    <location>
        <begin position="415"/>
        <end position="434"/>
    </location>
</feature>
<dbReference type="EC" id="7.1.1.2" evidence="2 16"/>
<feature type="domain" description="NADH:quinone oxidoreductase/Mrp antiporter transmembrane" evidence="17">
    <location>
        <begin position="106"/>
        <end position="384"/>
    </location>
</feature>
<dbReference type="GO" id="GO:0015990">
    <property type="term" value="P:electron transport coupled proton transport"/>
    <property type="evidence" value="ECO:0007669"/>
    <property type="project" value="TreeGrafter"/>
</dbReference>
<dbReference type="Pfam" id="PF00361">
    <property type="entry name" value="Proton_antipo_M"/>
    <property type="match status" value="1"/>
</dbReference>
<feature type="transmembrane region" description="Helical" evidence="16">
    <location>
        <begin position="198"/>
        <end position="226"/>
    </location>
</feature>
<dbReference type="GO" id="GO:0042773">
    <property type="term" value="P:ATP synthesis coupled electron transport"/>
    <property type="evidence" value="ECO:0007669"/>
    <property type="project" value="InterPro"/>
</dbReference>
<sequence>MGLFCLNFSFFLFFITLLTMPFVFLLWILNFVLVIEWVFSLNVVFSLTFTWMFDFVSLSFCALVSFISACVMMFSYSYMGSDVFIKRFSILVMMFVLSMNLLIFTPNLIALLLGWDGLGLVSFILVIYYQNFKSLNAGLVTAFTNRLGDALLLFVIAICVNNGIWDLVCAFNSNFVLVCFCFVVGAMTKSAQVPFSSWLPLAMAAPTPVSALVHSSTLVTAGLFIMVRFYNILILWDYFVDLVLVIGTITLLMAGVCAIYENDLKKIVALSTLSQLGVMMLSFFLLNWGITLFHLYSHALFKALLFLCVGVAIHNNFNTQDIRFIGSLYKEIPLVTICLLIANLALCGMPFLSGFYSKDLILESMIFKNTNLLIFFMIFFGTGLTVGYSTRLVLAVFLSENKFNFSLSCSENDKFLIIPILCLSIVSVVGGKFMQLFFCDFYYFNILSVNNKMMIMFIILFGVWISFIFWFNMESKLFSSSLNFFFSTMWFLSFVVIMPFSFYVFFFSEVGFIMLNSGWNEIVVNKGVLNISFYFMNLIQIVQSKVFNLWVFLMVMFVFIFMFF</sequence>
<keyword evidence="11 16" id="KW-0520">NAD</keyword>
<evidence type="ECO:0000256" key="10">
    <source>
        <dbReference type="ARBA" id="ARBA00022989"/>
    </source>
</evidence>
<feature type="transmembrane region" description="Helical" evidence="16">
    <location>
        <begin position="454"/>
        <end position="472"/>
    </location>
</feature>
<evidence type="ECO:0000256" key="14">
    <source>
        <dbReference type="ARBA" id="ARBA00023136"/>
    </source>
</evidence>
<comment type="similarity">
    <text evidence="16">Belongs to the complex I subunit 5 family.</text>
</comment>
<evidence type="ECO:0000256" key="13">
    <source>
        <dbReference type="ARBA" id="ARBA00023128"/>
    </source>
</evidence>
<comment type="catalytic activity">
    <reaction evidence="15 16">
        <text>a ubiquinone + NADH + 5 H(+)(in) = a ubiquinol + NAD(+) + 4 H(+)(out)</text>
        <dbReference type="Rhea" id="RHEA:29091"/>
        <dbReference type="Rhea" id="RHEA-COMP:9565"/>
        <dbReference type="Rhea" id="RHEA-COMP:9566"/>
        <dbReference type="ChEBI" id="CHEBI:15378"/>
        <dbReference type="ChEBI" id="CHEBI:16389"/>
        <dbReference type="ChEBI" id="CHEBI:17976"/>
        <dbReference type="ChEBI" id="CHEBI:57540"/>
        <dbReference type="ChEBI" id="CHEBI:57945"/>
        <dbReference type="EC" id="7.1.1.2"/>
    </reaction>
</comment>
<evidence type="ECO:0000256" key="16">
    <source>
        <dbReference type="RuleBase" id="RU003404"/>
    </source>
</evidence>
<evidence type="ECO:0000256" key="6">
    <source>
        <dbReference type="ARBA" id="ARBA00022692"/>
    </source>
</evidence>
<dbReference type="Pfam" id="PF06455">
    <property type="entry name" value="NADH5_C"/>
    <property type="match status" value="1"/>
</dbReference>
<dbReference type="InterPro" id="IPR001750">
    <property type="entry name" value="ND/Mrp_TM"/>
</dbReference>
<geneLocation type="mitochondrion" evidence="20"/>
<dbReference type="Pfam" id="PF00662">
    <property type="entry name" value="Proton_antipo_N"/>
    <property type="match status" value="1"/>
</dbReference>
<gene>
    <name evidence="20" type="primary">NAD5</name>
</gene>
<evidence type="ECO:0000259" key="18">
    <source>
        <dbReference type="Pfam" id="PF00662"/>
    </source>
</evidence>
<feature type="domain" description="NADH dehydrogenase subunit 5 C-terminal" evidence="19">
    <location>
        <begin position="388"/>
        <end position="563"/>
    </location>
</feature>
<evidence type="ECO:0000256" key="8">
    <source>
        <dbReference type="ARBA" id="ARBA00022967"/>
    </source>
</evidence>
<keyword evidence="9" id="KW-0249">Electron transport</keyword>
<keyword evidence="4 16" id="KW-0813">Transport</keyword>
<evidence type="ECO:0000256" key="4">
    <source>
        <dbReference type="ARBA" id="ARBA00022448"/>
    </source>
</evidence>
<evidence type="ECO:0000256" key="1">
    <source>
        <dbReference type="ARBA" id="ARBA00004448"/>
    </source>
</evidence>
<feature type="transmembrane region" description="Helical" evidence="16">
    <location>
        <begin position="267"/>
        <end position="289"/>
    </location>
</feature>
<feature type="transmembrane region" description="Helical" evidence="16">
    <location>
        <begin position="238"/>
        <end position="260"/>
    </location>
</feature>
<feature type="transmembrane region" description="Helical" evidence="16">
    <location>
        <begin position="372"/>
        <end position="394"/>
    </location>
</feature>
<organism evidence="20">
    <name type="scientific">Pleuropoma jana</name>
    <dbReference type="NCBI Taxonomy" id="1882665"/>
    <lineage>
        <taxon>Eukaryota</taxon>
        <taxon>Metazoa</taxon>
        <taxon>Spiralia</taxon>
        <taxon>Lophotrochozoa</taxon>
        <taxon>Mollusca</taxon>
        <taxon>Gastropoda</taxon>
        <taxon>Neritimorpha</taxon>
        <taxon>Cycloneritida</taxon>
        <taxon>Helicinoidea</taxon>
        <taxon>Helicinidae</taxon>
        <taxon>Pleuropoma</taxon>
    </lineage>
</organism>
<dbReference type="AlphaFoldDB" id="A0A1B2G3B4"/>
<keyword evidence="8" id="KW-1278">Translocase</keyword>
<feature type="transmembrane region" description="Helical" evidence="16">
    <location>
        <begin position="518"/>
        <end position="539"/>
    </location>
</feature>
<feature type="transmembrane region" description="Helical" evidence="16">
    <location>
        <begin position="110"/>
        <end position="129"/>
    </location>
</feature>
<evidence type="ECO:0000256" key="12">
    <source>
        <dbReference type="ARBA" id="ARBA00023075"/>
    </source>
</evidence>
<comment type="function">
    <text evidence="16">Core subunit of the mitochondrial membrane respiratory chain NADH dehydrogenase (Complex I) which catalyzes electron transfer from NADH through the respiratory chain, using ubiquinone as an electron acceptor. Essential for the catalytic activity and assembly of complex I.</text>
</comment>
<dbReference type="InterPro" id="IPR003945">
    <property type="entry name" value="NU5C-like"/>
</dbReference>
<keyword evidence="13 16" id="KW-0496">Mitochondrion</keyword>
<feature type="transmembrane region" description="Helical" evidence="16">
    <location>
        <begin position="295"/>
        <end position="313"/>
    </location>
</feature>
<dbReference type="EMBL" id="KU342666">
    <property type="protein sequence ID" value="ANZ03376.1"/>
    <property type="molecule type" value="Genomic_DNA"/>
</dbReference>
<dbReference type="GO" id="GO:0005743">
    <property type="term" value="C:mitochondrial inner membrane"/>
    <property type="evidence" value="ECO:0007669"/>
    <property type="project" value="UniProtKB-SubCell"/>
</dbReference>
<reference evidence="20" key="1">
    <citation type="journal article" date="2016" name="Mol. Phylogenet. Evol.">
        <title>Phylogenetic relationships among main superfamilies of Neritimorpha (Mollusca: Gastropoda).</title>
        <authorList>
            <person name="Uribe J.E."/>
            <person name="Colgan D."/>
            <person name="Castro L.R."/>
            <person name="Kano Y."/>
            <person name="Zardoya R."/>
        </authorList>
    </citation>
    <scope>NUCLEOTIDE SEQUENCE</scope>
</reference>
<keyword evidence="14 16" id="KW-0472">Membrane</keyword>
<dbReference type="PANTHER" id="PTHR42829:SF2">
    <property type="entry name" value="NADH-UBIQUINONE OXIDOREDUCTASE CHAIN 5"/>
    <property type="match status" value="1"/>
</dbReference>
<evidence type="ECO:0000259" key="19">
    <source>
        <dbReference type="Pfam" id="PF06455"/>
    </source>
</evidence>
<keyword evidence="12 16" id="KW-0830">Ubiquinone</keyword>
<comment type="subcellular location">
    <subcellularLocation>
        <location evidence="1">Mitochondrion inner membrane</location>
        <topology evidence="1">Multi-pass membrane protein</topology>
    </subcellularLocation>
</comment>
<evidence type="ECO:0000256" key="3">
    <source>
        <dbReference type="ARBA" id="ARBA00021096"/>
    </source>
</evidence>
<feature type="transmembrane region" description="Helical" evidence="16">
    <location>
        <begin position="334"/>
        <end position="352"/>
    </location>
</feature>
<feature type="transmembrane region" description="Helical" evidence="16">
    <location>
        <begin position="484"/>
        <end position="506"/>
    </location>
</feature>
<protein>
    <recommendedName>
        <fullName evidence="3 16">NADH-ubiquinone oxidoreductase chain 5</fullName>
        <ecNumber evidence="2 16">7.1.1.2</ecNumber>
    </recommendedName>
</protein>
<evidence type="ECO:0000256" key="2">
    <source>
        <dbReference type="ARBA" id="ARBA00012944"/>
    </source>
</evidence>
<proteinExistence type="inferred from homology"/>
<accession>A0A1B2G3B4</accession>
<evidence type="ECO:0000256" key="11">
    <source>
        <dbReference type="ARBA" id="ARBA00023027"/>
    </source>
</evidence>
<feature type="domain" description="NADH-Ubiquinone oxidoreductase (complex I) chain 5 N-terminal" evidence="18">
    <location>
        <begin position="45"/>
        <end position="88"/>
    </location>
</feature>
<dbReference type="PANTHER" id="PTHR42829">
    <property type="entry name" value="NADH-UBIQUINONE OXIDOREDUCTASE CHAIN 5"/>
    <property type="match status" value="1"/>
</dbReference>
<feature type="transmembrane region" description="Helical" evidence="16">
    <location>
        <begin position="546"/>
        <end position="563"/>
    </location>
</feature>
<evidence type="ECO:0000256" key="15">
    <source>
        <dbReference type="ARBA" id="ARBA00049551"/>
    </source>
</evidence>
<evidence type="ECO:0000256" key="9">
    <source>
        <dbReference type="ARBA" id="ARBA00022982"/>
    </source>
</evidence>